<evidence type="ECO:0000313" key="2">
    <source>
        <dbReference type="EMBL" id="KAK9294364.1"/>
    </source>
</evidence>
<dbReference type="AlphaFoldDB" id="A0AAW0ZAU5"/>
<evidence type="ECO:0000256" key="1">
    <source>
        <dbReference type="SAM" id="SignalP"/>
    </source>
</evidence>
<accession>A0AAW0ZAU5</accession>
<name>A0AAW0ZAU5_9HYME</name>
<organism evidence="2 3">
    <name type="scientific">Tetragonisca angustula</name>
    <dbReference type="NCBI Taxonomy" id="166442"/>
    <lineage>
        <taxon>Eukaryota</taxon>
        <taxon>Metazoa</taxon>
        <taxon>Ecdysozoa</taxon>
        <taxon>Arthropoda</taxon>
        <taxon>Hexapoda</taxon>
        <taxon>Insecta</taxon>
        <taxon>Pterygota</taxon>
        <taxon>Neoptera</taxon>
        <taxon>Endopterygota</taxon>
        <taxon>Hymenoptera</taxon>
        <taxon>Apocrita</taxon>
        <taxon>Aculeata</taxon>
        <taxon>Apoidea</taxon>
        <taxon>Anthophila</taxon>
        <taxon>Apidae</taxon>
        <taxon>Tetragonisca</taxon>
    </lineage>
</organism>
<proteinExistence type="predicted"/>
<keyword evidence="3" id="KW-1185">Reference proteome</keyword>
<feature type="signal peptide" evidence="1">
    <location>
        <begin position="1"/>
        <end position="20"/>
    </location>
</feature>
<dbReference type="Proteomes" id="UP001432146">
    <property type="component" value="Unassembled WGS sequence"/>
</dbReference>
<dbReference type="PROSITE" id="PS51257">
    <property type="entry name" value="PROKAR_LIPOPROTEIN"/>
    <property type="match status" value="1"/>
</dbReference>
<feature type="chain" id="PRO_5043541965" evidence="1">
    <location>
        <begin position="21"/>
        <end position="153"/>
    </location>
</feature>
<comment type="caution">
    <text evidence="2">The sequence shown here is derived from an EMBL/GenBank/DDBJ whole genome shotgun (WGS) entry which is preliminary data.</text>
</comment>
<gene>
    <name evidence="2" type="ORF">QLX08_010998</name>
</gene>
<keyword evidence="1" id="KW-0732">Signal</keyword>
<evidence type="ECO:0000313" key="3">
    <source>
        <dbReference type="Proteomes" id="UP001432146"/>
    </source>
</evidence>
<sequence>MQSKVLCLLSVAVFASCVAAANLPQGDVTVNNGSNNQMVPSVVIPTIPNIVPLPDLEPAIVQARKLVETYLGTTENFSVVIQDIVNTALKSDDPCSVMINEMGQILDAYNRVASASPIQVGLLVLNEGLAIAQNMLKVVITVMLSNVVAFLDN</sequence>
<dbReference type="EMBL" id="JAWNGG020000325">
    <property type="protein sequence ID" value="KAK9294364.1"/>
    <property type="molecule type" value="Genomic_DNA"/>
</dbReference>
<reference evidence="2 3" key="1">
    <citation type="submission" date="2024-05" db="EMBL/GenBank/DDBJ databases">
        <title>The nuclear and mitochondrial genome assemblies of Tetragonisca angustula (Apidae: Meliponini), a tiny yet remarkable pollinator in the Neotropics.</title>
        <authorList>
            <person name="Ferrari R."/>
            <person name="Ricardo P.C."/>
            <person name="Dias F.C."/>
            <person name="Araujo N.S."/>
            <person name="Soares D.O."/>
            <person name="Zhou Q.-S."/>
            <person name="Zhu C.-D."/>
            <person name="Coutinho L."/>
            <person name="Airas M.C."/>
            <person name="Batista T.M."/>
        </authorList>
    </citation>
    <scope>NUCLEOTIDE SEQUENCE [LARGE SCALE GENOMIC DNA]</scope>
    <source>
        <strain evidence="2">ASF017062</strain>
        <tissue evidence="2">Abdomen</tissue>
    </source>
</reference>
<protein>
    <submittedName>
        <fullName evidence="2">Uncharacterized protein</fullName>
    </submittedName>
</protein>